<accession>A0A939G0U3</accession>
<evidence type="ECO:0000313" key="1">
    <source>
        <dbReference type="EMBL" id="MBO0664419.1"/>
    </source>
</evidence>
<keyword evidence="2" id="KW-1185">Reference proteome</keyword>
<dbReference type="Gene3D" id="2.60.120.620">
    <property type="entry name" value="q2cbj1_9rhob like domain"/>
    <property type="match status" value="1"/>
</dbReference>
<gene>
    <name evidence="1" type="ORF">J1C48_17735</name>
</gene>
<dbReference type="SUPFAM" id="SSF51197">
    <property type="entry name" value="Clavaminate synthase-like"/>
    <property type="match status" value="1"/>
</dbReference>
<organism evidence="1 2">
    <name type="scientific">Jiella flava</name>
    <dbReference type="NCBI Taxonomy" id="2816857"/>
    <lineage>
        <taxon>Bacteria</taxon>
        <taxon>Pseudomonadati</taxon>
        <taxon>Pseudomonadota</taxon>
        <taxon>Alphaproteobacteria</taxon>
        <taxon>Hyphomicrobiales</taxon>
        <taxon>Aurantimonadaceae</taxon>
        <taxon>Jiella</taxon>
    </lineage>
</organism>
<dbReference type="PANTHER" id="PTHR21308">
    <property type="entry name" value="PHYTANOYL-COA ALPHA-HYDROXYLASE"/>
    <property type="match status" value="1"/>
</dbReference>
<protein>
    <submittedName>
        <fullName evidence="1">Phytanoyl-CoA dioxygenase family protein</fullName>
    </submittedName>
</protein>
<dbReference type="Pfam" id="PF05721">
    <property type="entry name" value="PhyH"/>
    <property type="match status" value="1"/>
</dbReference>
<dbReference type="Proteomes" id="UP000664122">
    <property type="component" value="Unassembled WGS sequence"/>
</dbReference>
<sequence length="397" mass="42907">MDARNLAAERRDRLWLDESSGDFAIFEDEVAQTTRAEDWPHASEIAKNIPIYDGEAVRRTAQSVRTRRELMAEWAAVFATGPGVIVIRAAMDDLAVVDRATAVFETIIETEKAGSGGGGDHFAKPGANDRVWNALEKHCLADPKNFARYYASEAVAMTSEAWLGRGYQMTAQVNRVNPGGAAQTPHRDYHLGFMSPEQMTAFPAHIHRISPLLTLQGAIAHGDMPIESGPTVLLPYSQTFFEGYLAFGREPFQRYFADHAVQLPLAKGDAVFFNPALMHGAGANQSSDIRRMANLLQVSSAFGRAMEAVDRSRMTLALYPALRAASAAGELSAAAIANAVAASAEGYAFPTNLDRDPPIGGRAPKTQAEHVHAALAAGEDAETFVSRITAHDARRSA</sequence>
<dbReference type="EMBL" id="JAFMPP010000021">
    <property type="protein sequence ID" value="MBO0664419.1"/>
    <property type="molecule type" value="Genomic_DNA"/>
</dbReference>
<keyword evidence="1" id="KW-0560">Oxidoreductase</keyword>
<dbReference type="AlphaFoldDB" id="A0A939G0U3"/>
<name>A0A939G0U3_9HYPH</name>
<comment type="caution">
    <text evidence="1">The sequence shown here is derived from an EMBL/GenBank/DDBJ whole genome shotgun (WGS) entry which is preliminary data.</text>
</comment>
<dbReference type="GO" id="GO:0048244">
    <property type="term" value="F:phytanoyl-CoA dioxygenase activity"/>
    <property type="evidence" value="ECO:0007669"/>
    <property type="project" value="InterPro"/>
</dbReference>
<proteinExistence type="predicted"/>
<dbReference type="GO" id="GO:0001561">
    <property type="term" value="P:fatty acid alpha-oxidation"/>
    <property type="evidence" value="ECO:0007669"/>
    <property type="project" value="InterPro"/>
</dbReference>
<dbReference type="RefSeq" id="WP_207259337.1">
    <property type="nucleotide sequence ID" value="NZ_JAFMPP010000021.1"/>
</dbReference>
<dbReference type="InterPro" id="IPR047128">
    <property type="entry name" value="PhyH"/>
</dbReference>
<evidence type="ECO:0000313" key="2">
    <source>
        <dbReference type="Proteomes" id="UP000664122"/>
    </source>
</evidence>
<keyword evidence="1" id="KW-0223">Dioxygenase</keyword>
<dbReference type="PANTHER" id="PTHR21308:SF8">
    <property type="entry name" value="PHYTANOYL-COA DIOXYGENASE FAMILY PROTEIN (AFU_ORTHOLOGUE AFUA_2G09620)"/>
    <property type="match status" value="1"/>
</dbReference>
<reference evidence="1" key="1">
    <citation type="submission" date="2021-03" db="EMBL/GenBank/DDBJ databases">
        <title>Whole genome sequence of Jiella sp. CQZ9-1.</title>
        <authorList>
            <person name="Tuo L."/>
        </authorList>
    </citation>
    <scope>NUCLEOTIDE SEQUENCE</scope>
    <source>
        <strain evidence="1">CQZ9-1</strain>
    </source>
</reference>
<dbReference type="InterPro" id="IPR008775">
    <property type="entry name" value="Phytyl_CoA_dOase-like"/>
</dbReference>